<evidence type="ECO:0000313" key="2">
    <source>
        <dbReference type="Proteomes" id="UP000006873"/>
    </source>
</evidence>
<dbReference type="Proteomes" id="UP000006873">
    <property type="component" value="Chromosome"/>
</dbReference>
<protein>
    <submittedName>
        <fullName evidence="1">Uncharacterized protein</fullName>
    </submittedName>
</protein>
<dbReference type="HOGENOM" id="CLU_3152947_0_0_9"/>
<keyword evidence="2" id="KW-1185">Reference proteome</keyword>
<dbReference type="EMBL" id="CP002273">
    <property type="protein sequence ID" value="ADO39244.1"/>
    <property type="molecule type" value="Genomic_DNA"/>
</dbReference>
<sequence length="48" mass="5162">MALLRLCRPLGTISGCYLQRLDLFSYLDKGAVSGGSAALTAHKGPYFE</sequence>
<organism evidence="1 2">
    <name type="scientific">Eubacterium callanderi</name>
    <dbReference type="NCBI Taxonomy" id="53442"/>
    <lineage>
        <taxon>Bacteria</taxon>
        <taxon>Bacillati</taxon>
        <taxon>Bacillota</taxon>
        <taxon>Clostridia</taxon>
        <taxon>Eubacteriales</taxon>
        <taxon>Eubacteriaceae</taxon>
        <taxon>Eubacterium</taxon>
    </lineage>
</organism>
<dbReference type="RefSeq" id="WP_013382549.1">
    <property type="nucleotide sequence ID" value="NZ_CAUFHM010000001.1"/>
</dbReference>
<accession>E3GQF2</accession>
<reference evidence="1 2" key="2">
    <citation type="journal article" date="2011" name="J. Bacteriol.">
        <title>Complete genome sequence of a carbon monoxide-utilizing acetogen, Eubacterium limosum KIST612.</title>
        <authorList>
            <person name="Roh H."/>
            <person name="Ko H.J."/>
            <person name="Kim D."/>
            <person name="Choi D.G."/>
            <person name="Park S."/>
            <person name="Kim S."/>
            <person name="Chang I.S."/>
            <person name="Choi I.G."/>
        </authorList>
    </citation>
    <scope>NUCLEOTIDE SEQUENCE [LARGE SCALE GENOMIC DNA]</scope>
    <source>
        <strain evidence="1 2">KIST612</strain>
    </source>
</reference>
<proteinExistence type="predicted"/>
<name>E3GQF2_9FIRM</name>
<reference key="1">
    <citation type="submission" date="2010-09" db="EMBL/GenBank/DDBJ databases">
        <authorList>
            <person name="Roh H."/>
            <person name="Ko H.-J."/>
            <person name="Kim D."/>
            <person name="Choi D.G."/>
            <person name="Park S."/>
            <person name="Kim S."/>
            <person name="Kim K.H."/>
            <person name="Chang I.S."/>
            <person name="Choi I.-G."/>
        </authorList>
    </citation>
    <scope>NUCLEOTIDE SEQUENCE</scope>
    <source>
        <strain>KIST612</strain>
    </source>
</reference>
<evidence type="ECO:0000313" key="1">
    <source>
        <dbReference type="EMBL" id="ADO39244.1"/>
    </source>
</evidence>
<gene>
    <name evidence="1" type="ordered locus">ELI_4304</name>
</gene>
<dbReference type="KEGG" id="elm:ELI_4304"/>
<dbReference type="AlphaFoldDB" id="E3GQF2"/>